<comment type="similarity">
    <text evidence="2">Belongs to the SNF7 family.</text>
</comment>
<dbReference type="Proteomes" id="UP000593567">
    <property type="component" value="Unassembled WGS sequence"/>
</dbReference>
<dbReference type="EMBL" id="VXIV02001632">
    <property type="protein sequence ID" value="KAF6031193.1"/>
    <property type="molecule type" value="Genomic_DNA"/>
</dbReference>
<dbReference type="GO" id="GO:0006900">
    <property type="term" value="P:vesicle budding from membrane"/>
    <property type="evidence" value="ECO:0007669"/>
    <property type="project" value="TreeGrafter"/>
</dbReference>
<comment type="subcellular location">
    <subcellularLocation>
        <location evidence="1">Late endosome</location>
    </subcellularLocation>
</comment>
<keyword evidence="3" id="KW-0967">Endosome</keyword>
<keyword evidence="7" id="KW-1185">Reference proteome</keyword>
<comment type="caution">
    <text evidence="6">The sequence shown here is derived from an EMBL/GenBank/DDBJ whole genome shotgun (WGS) entry which is preliminary data.</text>
</comment>
<keyword evidence="4" id="KW-0175">Coiled coil</keyword>
<dbReference type="InterPro" id="IPR005024">
    <property type="entry name" value="Snf7_fam"/>
</dbReference>
<dbReference type="Gene3D" id="1.10.287.1060">
    <property type="entry name" value="ESAT-6-like"/>
    <property type="match status" value="1"/>
</dbReference>
<dbReference type="GO" id="GO:0009898">
    <property type="term" value="C:cytoplasmic side of plasma membrane"/>
    <property type="evidence" value="ECO:0007669"/>
    <property type="project" value="TreeGrafter"/>
</dbReference>
<dbReference type="PANTHER" id="PTHR22761">
    <property type="entry name" value="CHARGED MULTIVESICULAR BODY PROTEIN"/>
    <property type="match status" value="1"/>
</dbReference>
<evidence type="ECO:0000256" key="1">
    <source>
        <dbReference type="ARBA" id="ARBA00004603"/>
    </source>
</evidence>
<dbReference type="GO" id="GO:0005771">
    <property type="term" value="C:multivesicular body"/>
    <property type="evidence" value="ECO:0007669"/>
    <property type="project" value="TreeGrafter"/>
</dbReference>
<dbReference type="GO" id="GO:0032511">
    <property type="term" value="P:late endosome to vacuole transport via multivesicular body sorting pathway"/>
    <property type="evidence" value="ECO:0007669"/>
    <property type="project" value="TreeGrafter"/>
</dbReference>
<dbReference type="Gene3D" id="6.10.250.1710">
    <property type="match status" value="1"/>
</dbReference>
<name>A0A7J7JZ36_BUGNE</name>
<evidence type="ECO:0000256" key="5">
    <source>
        <dbReference type="SAM" id="MobiDB-lite"/>
    </source>
</evidence>
<gene>
    <name evidence="6" type="ORF">EB796_010429</name>
</gene>
<sequence length="220" mass="24287">MSLFEKIFGSKKKGEAPSPQEAIQRLREVQEMLTKKSDFLEKKVEHELATAKKAGTKNKRVALAALKRKKRYEKQLQQIDGTLSTIEFQTEALENANTNTEVLKVMRTAGQALKGAHQNLDVDQVHDIMDDLAEQHEIANEVSEAISAPVGFGHDYDEDELNEELEALEEEELVSQIVGIDEPTGLPSVPTSSLPAARTTTTATAEEDDEMAELNAWAAA</sequence>
<evidence type="ECO:0000256" key="4">
    <source>
        <dbReference type="ARBA" id="ARBA00023054"/>
    </source>
</evidence>
<evidence type="ECO:0000313" key="7">
    <source>
        <dbReference type="Proteomes" id="UP000593567"/>
    </source>
</evidence>
<protein>
    <submittedName>
        <fullName evidence="6">CHMP4B</fullName>
    </submittedName>
</protein>
<evidence type="ECO:0000256" key="3">
    <source>
        <dbReference type="ARBA" id="ARBA00022753"/>
    </source>
</evidence>
<dbReference type="OrthoDB" id="5592979at2759"/>
<feature type="region of interest" description="Disordered" evidence="5">
    <location>
        <begin position="181"/>
        <end position="208"/>
    </location>
</feature>
<proteinExistence type="inferred from homology"/>
<evidence type="ECO:0000256" key="2">
    <source>
        <dbReference type="ARBA" id="ARBA00006190"/>
    </source>
</evidence>
<accession>A0A7J7JZ36</accession>
<dbReference type="PANTHER" id="PTHR22761:SF10">
    <property type="entry name" value="GH13992P"/>
    <property type="match status" value="1"/>
</dbReference>
<dbReference type="GO" id="GO:0000815">
    <property type="term" value="C:ESCRT III complex"/>
    <property type="evidence" value="ECO:0007669"/>
    <property type="project" value="TreeGrafter"/>
</dbReference>
<organism evidence="6 7">
    <name type="scientific">Bugula neritina</name>
    <name type="common">Brown bryozoan</name>
    <name type="synonym">Sertularia neritina</name>
    <dbReference type="NCBI Taxonomy" id="10212"/>
    <lineage>
        <taxon>Eukaryota</taxon>
        <taxon>Metazoa</taxon>
        <taxon>Spiralia</taxon>
        <taxon>Lophotrochozoa</taxon>
        <taxon>Bryozoa</taxon>
        <taxon>Gymnolaemata</taxon>
        <taxon>Cheilostomatida</taxon>
        <taxon>Flustrina</taxon>
        <taxon>Buguloidea</taxon>
        <taxon>Bugulidae</taxon>
        <taxon>Bugula</taxon>
    </lineage>
</organism>
<dbReference type="FunFam" id="1.10.287.1060:FF:000001">
    <property type="entry name" value="Charged multivesicular body protein 4b"/>
    <property type="match status" value="1"/>
</dbReference>
<evidence type="ECO:0000313" key="6">
    <source>
        <dbReference type="EMBL" id="KAF6031193.1"/>
    </source>
</evidence>
<feature type="region of interest" description="Disordered" evidence="5">
    <location>
        <begin position="1"/>
        <end position="20"/>
    </location>
</feature>
<reference evidence="6" key="1">
    <citation type="submission" date="2020-06" db="EMBL/GenBank/DDBJ databases">
        <title>Draft genome of Bugula neritina, a colonial animal packing powerful symbionts and potential medicines.</title>
        <authorList>
            <person name="Rayko M."/>
        </authorList>
    </citation>
    <scope>NUCLEOTIDE SEQUENCE [LARGE SCALE GENOMIC DNA]</scope>
    <source>
        <strain evidence="6">Kwan_BN1</strain>
    </source>
</reference>
<dbReference type="Pfam" id="PF03357">
    <property type="entry name" value="Snf7"/>
    <property type="match status" value="1"/>
</dbReference>
<dbReference type="AlphaFoldDB" id="A0A7J7JZ36"/>